<dbReference type="GO" id="GO:0006260">
    <property type="term" value="P:DNA replication"/>
    <property type="evidence" value="ECO:0007669"/>
    <property type="project" value="UniProtKB-KW"/>
</dbReference>
<evidence type="ECO:0000256" key="4">
    <source>
        <dbReference type="ARBA" id="ARBA00022705"/>
    </source>
</evidence>
<dbReference type="GO" id="GO:0000166">
    <property type="term" value="F:nucleotide binding"/>
    <property type="evidence" value="ECO:0007669"/>
    <property type="project" value="InterPro"/>
</dbReference>
<dbReference type="AlphaFoldDB" id="A0A813NUH5"/>
<keyword evidence="5" id="KW-0539">Nucleus</keyword>
<feature type="domain" description="RMI1 N-terminal" evidence="9">
    <location>
        <begin position="11"/>
        <end position="59"/>
    </location>
</feature>
<evidence type="ECO:0000313" key="10">
    <source>
        <dbReference type="EMBL" id="CAF0743927.1"/>
    </source>
</evidence>
<dbReference type="Gene3D" id="1.10.8.1020">
    <property type="entry name" value="RecQ-mediated genome instability protein 1, N-terminal domain"/>
    <property type="match status" value="1"/>
</dbReference>
<dbReference type="Proteomes" id="UP000663832">
    <property type="component" value="Unassembled WGS sequence"/>
</dbReference>
<feature type="domain" description="RecQ mediated genome instability protein 1 OB-fold" evidence="7">
    <location>
        <begin position="67"/>
        <end position="202"/>
    </location>
</feature>
<proteinExistence type="inferred from homology"/>
<keyword evidence="11" id="KW-1185">Reference proteome</keyword>
<evidence type="ECO:0000256" key="6">
    <source>
        <dbReference type="ARBA" id="ARBA00024977"/>
    </source>
</evidence>
<dbReference type="Gene3D" id="2.40.50.770">
    <property type="entry name" value="RecQ-mediated genome instability protein Rmi1, C-terminal domain"/>
    <property type="match status" value="1"/>
</dbReference>
<accession>A0A813NUH5</accession>
<comment type="caution">
    <text evidence="10">The sequence shown here is derived from an EMBL/GenBank/DDBJ whole genome shotgun (WGS) entry which is preliminary data.</text>
</comment>
<comment type="function">
    <text evidence="6">Essential component of the RMI complex, a complex that plays an important role in the processing of homologous recombination intermediates to limit DNA crossover formation in cells. Promotes TOP3A binding to double Holliday junctions (DHJ) and hence stimulates TOP3A-mediated dissolution. Required for BLM phosphorylation during mitosis. Within the BLM complex, required for BLM and TOP3A stability.</text>
</comment>
<dbReference type="InterPro" id="IPR049363">
    <property type="entry name" value="RMI1_N"/>
</dbReference>
<evidence type="ECO:0000256" key="3">
    <source>
        <dbReference type="ARBA" id="ARBA00018987"/>
    </source>
</evidence>
<evidence type="ECO:0000259" key="7">
    <source>
        <dbReference type="Pfam" id="PF08585"/>
    </source>
</evidence>
<evidence type="ECO:0000313" key="11">
    <source>
        <dbReference type="Proteomes" id="UP000663832"/>
    </source>
</evidence>
<dbReference type="EMBL" id="CAJNOM010000003">
    <property type="protein sequence ID" value="CAF0743927.1"/>
    <property type="molecule type" value="Genomic_DNA"/>
</dbReference>
<evidence type="ECO:0000259" key="9">
    <source>
        <dbReference type="Pfam" id="PF21000"/>
    </source>
</evidence>
<dbReference type="GO" id="GO:0031422">
    <property type="term" value="C:RecQ family helicase-topoisomerase III complex"/>
    <property type="evidence" value="ECO:0007669"/>
    <property type="project" value="TreeGrafter"/>
</dbReference>
<dbReference type="PANTHER" id="PTHR14790:SF15">
    <property type="entry name" value="RECQ-MEDIATED GENOME INSTABILITY PROTEIN 1"/>
    <property type="match status" value="1"/>
</dbReference>
<dbReference type="InterPro" id="IPR042470">
    <property type="entry name" value="RMI1_N_C_sf"/>
</dbReference>
<dbReference type="InterPro" id="IPR013894">
    <property type="entry name" value="RMI1_OB"/>
</dbReference>
<dbReference type="InterPro" id="IPR032199">
    <property type="entry name" value="RMI1_C"/>
</dbReference>
<evidence type="ECO:0000256" key="5">
    <source>
        <dbReference type="ARBA" id="ARBA00023242"/>
    </source>
</evidence>
<comment type="similarity">
    <text evidence="2">Belongs to the RMI1 family.</text>
</comment>
<dbReference type="InterPro" id="IPR044881">
    <property type="entry name" value="RMI1_N_N_sf"/>
</dbReference>
<name>A0A813NUH5_9BILA</name>
<dbReference type="Pfam" id="PF16099">
    <property type="entry name" value="RMI1_C"/>
    <property type="match status" value="1"/>
</dbReference>
<evidence type="ECO:0000256" key="1">
    <source>
        <dbReference type="ARBA" id="ARBA00004123"/>
    </source>
</evidence>
<comment type="subcellular location">
    <subcellularLocation>
        <location evidence="1">Nucleus</location>
    </subcellularLocation>
</comment>
<evidence type="ECO:0000256" key="2">
    <source>
        <dbReference type="ARBA" id="ARBA00006395"/>
    </source>
</evidence>
<dbReference type="GO" id="GO:0000712">
    <property type="term" value="P:resolution of meiotic recombination intermediates"/>
    <property type="evidence" value="ECO:0007669"/>
    <property type="project" value="TreeGrafter"/>
</dbReference>
<protein>
    <recommendedName>
        <fullName evidence="3">RecQ-mediated genome instability protein 1</fullName>
    </recommendedName>
</protein>
<dbReference type="PANTHER" id="PTHR14790">
    <property type="entry name" value="RECQ-MEDIATED GENOME INSTABILITY PROTEIN 1 RMI1"/>
    <property type="match status" value="1"/>
</dbReference>
<evidence type="ECO:0000259" key="8">
    <source>
        <dbReference type="Pfam" id="PF16099"/>
    </source>
</evidence>
<dbReference type="Pfam" id="PF21000">
    <property type="entry name" value="RMI1_N_N"/>
    <property type="match status" value="1"/>
</dbReference>
<dbReference type="SMART" id="SM01161">
    <property type="entry name" value="DUF1767"/>
    <property type="match status" value="1"/>
</dbReference>
<reference evidence="10" key="1">
    <citation type="submission" date="2021-02" db="EMBL/GenBank/DDBJ databases">
        <authorList>
            <person name="Nowell W R."/>
        </authorList>
    </citation>
    <scope>NUCLEOTIDE SEQUENCE</scope>
</reference>
<feature type="domain" description="RecQ-mediated genome instability protein 1 C-terminal OB-fold" evidence="8">
    <location>
        <begin position="375"/>
        <end position="505"/>
    </location>
</feature>
<gene>
    <name evidence="10" type="ORF">QVE165_LOCUS1081</name>
</gene>
<sequence>MNAIDNIRRAFRSKYSFDVQSTWLQACIVWLRDQYQLADLTNNYTLEKIYNQWLHTDIALIADAYSLPNDLDLNAKKVQLSGKYALQINSIICISEPYYSQVLDIHGDQNDNERIDNDITETQQWKPPSAKRVLYLDLTDGKTILRGLEYEAINGLDRDTTLPGAKILVTGPVLFRRGMLLLTSKNTQILGGYAENLLEKNASMETALVSLSKTAAKLDESRVRFDRLNIKLHIQAIANDSTNVVPTIQTNQTSTYRDEDEMDELIRQAYDDGMLNDSHIARDPMDYNPAPSSYNTTQLTTTSITTTTTTYNRIPSPKNEPEQLILISDDDDSHLSQINNIPSSSLFAYHQYSPVPLPSPPLQPPPPPVIIKVSLPYTYISIIRREKISSITDYQDFIVKGCFSSLISNPRIVKNEFDLRAYINDGSDCIQVRLASDFLSQRIGVTATELMTRRSNCKTDLDKQKLQIDFNERLKQFGHEMQSLNTIMTLRFFSDDRVPVMMKLHNN</sequence>
<dbReference type="GO" id="GO:0016604">
    <property type="term" value="C:nuclear body"/>
    <property type="evidence" value="ECO:0007669"/>
    <property type="project" value="TreeGrafter"/>
</dbReference>
<dbReference type="GO" id="GO:0000724">
    <property type="term" value="P:double-strand break repair via homologous recombination"/>
    <property type="evidence" value="ECO:0007669"/>
    <property type="project" value="TreeGrafter"/>
</dbReference>
<organism evidence="10 11">
    <name type="scientific">Adineta steineri</name>
    <dbReference type="NCBI Taxonomy" id="433720"/>
    <lineage>
        <taxon>Eukaryota</taxon>
        <taxon>Metazoa</taxon>
        <taxon>Spiralia</taxon>
        <taxon>Gnathifera</taxon>
        <taxon>Rotifera</taxon>
        <taxon>Eurotatoria</taxon>
        <taxon>Bdelloidea</taxon>
        <taxon>Adinetida</taxon>
        <taxon>Adinetidae</taxon>
        <taxon>Adineta</taxon>
    </lineage>
</organism>
<dbReference type="Pfam" id="PF08585">
    <property type="entry name" value="RMI1_N_C"/>
    <property type="match status" value="1"/>
</dbReference>
<dbReference type="OrthoDB" id="341511at2759"/>
<keyword evidence="4" id="KW-0235">DNA replication</keyword>